<dbReference type="Gene3D" id="1.10.10.10">
    <property type="entry name" value="Winged helix-like DNA-binding domain superfamily/Winged helix DNA-binding domain"/>
    <property type="match status" value="2"/>
</dbReference>
<dbReference type="SUPFAM" id="SSF46785">
    <property type="entry name" value="Winged helix' DNA-binding domain"/>
    <property type="match status" value="2"/>
</dbReference>
<keyword evidence="6" id="KW-1185">Reference proteome</keyword>
<name>A0A5C5XKX8_9PLAN</name>
<protein>
    <submittedName>
        <fullName evidence="5">Segregation and condensation protein B</fullName>
    </submittedName>
</protein>
<dbReference type="GO" id="GO:0051301">
    <property type="term" value="P:cell division"/>
    <property type="evidence" value="ECO:0007669"/>
    <property type="project" value="UniProtKB-KW"/>
</dbReference>
<dbReference type="InterPro" id="IPR036388">
    <property type="entry name" value="WH-like_DNA-bd_sf"/>
</dbReference>
<keyword evidence="3" id="KW-0159">Chromosome partition</keyword>
<keyword evidence="1" id="KW-0963">Cytoplasm</keyword>
<gene>
    <name evidence="5" type="primary">scpB_2</name>
    <name evidence="5" type="ORF">Pan54_43440</name>
</gene>
<dbReference type="GO" id="GO:0051304">
    <property type="term" value="P:chromosome separation"/>
    <property type="evidence" value="ECO:0007669"/>
    <property type="project" value="InterPro"/>
</dbReference>
<dbReference type="Pfam" id="PF04079">
    <property type="entry name" value="SMC_ScpB"/>
    <property type="match status" value="1"/>
</dbReference>
<evidence type="ECO:0000256" key="3">
    <source>
        <dbReference type="ARBA" id="ARBA00022829"/>
    </source>
</evidence>
<accession>A0A5C5XKX8</accession>
<evidence type="ECO:0000256" key="2">
    <source>
        <dbReference type="ARBA" id="ARBA00022618"/>
    </source>
</evidence>
<dbReference type="Proteomes" id="UP000316095">
    <property type="component" value="Unassembled WGS sequence"/>
</dbReference>
<keyword evidence="2" id="KW-0132">Cell division</keyword>
<dbReference type="AlphaFoldDB" id="A0A5C5XKX8"/>
<dbReference type="InterPro" id="IPR036390">
    <property type="entry name" value="WH_DNA-bd_sf"/>
</dbReference>
<evidence type="ECO:0000313" key="5">
    <source>
        <dbReference type="EMBL" id="TWT63590.1"/>
    </source>
</evidence>
<keyword evidence="4" id="KW-0131">Cell cycle</keyword>
<evidence type="ECO:0000256" key="1">
    <source>
        <dbReference type="ARBA" id="ARBA00022490"/>
    </source>
</evidence>
<dbReference type="RefSeq" id="WP_165441891.1">
    <property type="nucleotide sequence ID" value="NZ_SJPG01000001.1"/>
</dbReference>
<organism evidence="5 6">
    <name type="scientific">Rubinisphaera italica</name>
    <dbReference type="NCBI Taxonomy" id="2527969"/>
    <lineage>
        <taxon>Bacteria</taxon>
        <taxon>Pseudomonadati</taxon>
        <taxon>Planctomycetota</taxon>
        <taxon>Planctomycetia</taxon>
        <taxon>Planctomycetales</taxon>
        <taxon>Planctomycetaceae</taxon>
        <taxon>Rubinisphaera</taxon>
    </lineage>
</organism>
<dbReference type="PANTHER" id="PTHR34298">
    <property type="entry name" value="SEGREGATION AND CONDENSATION PROTEIN B"/>
    <property type="match status" value="1"/>
</dbReference>
<comment type="caution">
    <text evidence="5">The sequence shown here is derived from an EMBL/GenBank/DDBJ whole genome shotgun (WGS) entry which is preliminary data.</text>
</comment>
<dbReference type="InterPro" id="IPR005234">
    <property type="entry name" value="ScpB_csome_segregation"/>
</dbReference>
<sequence>METEPESSEAASQEGVFSEAAIEEAYQMALRASEEAGVMPPAPELLPEFNTECEAGAFAGESDAPVENAAVEESATETFRKPKLTAEQIIEALLFVGGEKLSAKKLAGFISHQCHDDTVRTHIETINKRYQIQKRPYEIILGKEGYQMALRPEFQRQRNFTFGLGPREVKLPPDALEVLSFIAFRQPLLKEDLETIDRPNVMSSLRQLIRRELVSAAKREDGTIEYRTTDRFLDIFGLSNLQDLPRAPDLNFK</sequence>
<dbReference type="EMBL" id="SJPG01000001">
    <property type="protein sequence ID" value="TWT63590.1"/>
    <property type="molecule type" value="Genomic_DNA"/>
</dbReference>
<dbReference type="PANTHER" id="PTHR34298:SF2">
    <property type="entry name" value="SEGREGATION AND CONDENSATION PROTEIN B"/>
    <property type="match status" value="1"/>
</dbReference>
<evidence type="ECO:0000313" key="6">
    <source>
        <dbReference type="Proteomes" id="UP000316095"/>
    </source>
</evidence>
<evidence type="ECO:0000256" key="4">
    <source>
        <dbReference type="ARBA" id="ARBA00023306"/>
    </source>
</evidence>
<reference evidence="5 6" key="1">
    <citation type="submission" date="2019-02" db="EMBL/GenBank/DDBJ databases">
        <title>Deep-cultivation of Planctomycetes and their phenomic and genomic characterization uncovers novel biology.</title>
        <authorList>
            <person name="Wiegand S."/>
            <person name="Jogler M."/>
            <person name="Boedeker C."/>
            <person name="Pinto D."/>
            <person name="Vollmers J."/>
            <person name="Rivas-Marin E."/>
            <person name="Kohn T."/>
            <person name="Peeters S.H."/>
            <person name="Heuer A."/>
            <person name="Rast P."/>
            <person name="Oberbeckmann S."/>
            <person name="Bunk B."/>
            <person name="Jeske O."/>
            <person name="Meyerdierks A."/>
            <person name="Storesund J.E."/>
            <person name="Kallscheuer N."/>
            <person name="Luecker S."/>
            <person name="Lage O.M."/>
            <person name="Pohl T."/>
            <person name="Merkel B.J."/>
            <person name="Hornburger P."/>
            <person name="Mueller R.-W."/>
            <person name="Bruemmer F."/>
            <person name="Labrenz M."/>
            <person name="Spormann A.M."/>
            <person name="Op Den Camp H."/>
            <person name="Overmann J."/>
            <person name="Amann R."/>
            <person name="Jetten M.S.M."/>
            <person name="Mascher T."/>
            <person name="Medema M.H."/>
            <person name="Devos D.P."/>
            <person name="Kaster A.-K."/>
            <person name="Ovreas L."/>
            <person name="Rohde M."/>
            <person name="Galperin M.Y."/>
            <person name="Jogler C."/>
        </authorList>
    </citation>
    <scope>NUCLEOTIDE SEQUENCE [LARGE SCALE GENOMIC DNA]</scope>
    <source>
        <strain evidence="5 6">Pan54</strain>
    </source>
</reference>
<proteinExistence type="predicted"/>